<reference evidence="1 2" key="1">
    <citation type="submission" date="2018-07" db="EMBL/GenBank/DDBJ databases">
        <title>Genomic Encyclopedia of Type Strains, Phase III (KMG-III): the genomes of soil and plant-associated and newly described type strains.</title>
        <authorList>
            <person name="Whitman W."/>
        </authorList>
    </citation>
    <scope>NUCLEOTIDE SEQUENCE [LARGE SCALE GENOMIC DNA]</scope>
    <source>
        <strain evidence="1 2">CECT 7948</strain>
    </source>
</reference>
<dbReference type="Proteomes" id="UP000256919">
    <property type="component" value="Unassembled WGS sequence"/>
</dbReference>
<evidence type="ECO:0008006" key="3">
    <source>
        <dbReference type="Google" id="ProtNLM"/>
    </source>
</evidence>
<accession>A0A3D9LMS8</accession>
<proteinExistence type="predicted"/>
<protein>
    <recommendedName>
        <fullName evidence="3">GTPase</fullName>
    </recommendedName>
</protein>
<comment type="caution">
    <text evidence="1">The sequence shown here is derived from an EMBL/GenBank/DDBJ whole genome shotgun (WGS) entry which is preliminary data.</text>
</comment>
<evidence type="ECO:0000313" key="2">
    <source>
        <dbReference type="Proteomes" id="UP000256919"/>
    </source>
</evidence>
<name>A0A3D9LMS8_9FLAO</name>
<organism evidence="1 2">
    <name type="scientific">Winogradskyella pacifica</name>
    <dbReference type="NCBI Taxonomy" id="664642"/>
    <lineage>
        <taxon>Bacteria</taxon>
        <taxon>Pseudomonadati</taxon>
        <taxon>Bacteroidota</taxon>
        <taxon>Flavobacteriia</taxon>
        <taxon>Flavobacteriales</taxon>
        <taxon>Flavobacteriaceae</taxon>
        <taxon>Winogradskyella</taxon>
    </lineage>
</organism>
<evidence type="ECO:0000313" key="1">
    <source>
        <dbReference type="EMBL" id="REE07966.1"/>
    </source>
</evidence>
<dbReference type="RefSeq" id="WP_245940377.1">
    <property type="nucleotide sequence ID" value="NZ_QREI01000009.1"/>
</dbReference>
<dbReference type="AlphaFoldDB" id="A0A3D9LMS8"/>
<gene>
    <name evidence="1" type="ORF">DFQ09_10925</name>
</gene>
<keyword evidence="2" id="KW-1185">Reference proteome</keyword>
<dbReference type="EMBL" id="QREI01000009">
    <property type="protein sequence ID" value="REE07966.1"/>
    <property type="molecule type" value="Genomic_DNA"/>
</dbReference>
<sequence length="129" mass="15063">MAKRINSLKHKDAYMKLLFVYNANSGKLNALFESGHKLISPSTYKCSLCALTHNTFTENNIWKNFRTQSEVYMEFYHKDEFETTFPNVNMIYPTILKLEDQQISTVLNSEALKALSTIEDLIERLKFQL</sequence>